<name>A0ABS8II81_9NOSO</name>
<organism evidence="1 2">
    <name type="scientific">Nostoc favosum CHAB5714</name>
    <dbReference type="NCBI Taxonomy" id="2780399"/>
    <lineage>
        <taxon>Bacteria</taxon>
        <taxon>Bacillati</taxon>
        <taxon>Cyanobacteriota</taxon>
        <taxon>Cyanophyceae</taxon>
        <taxon>Nostocales</taxon>
        <taxon>Nostocaceae</taxon>
        <taxon>Nostoc</taxon>
        <taxon>Nostoc favosum</taxon>
    </lineage>
</organism>
<evidence type="ECO:0000313" key="1">
    <source>
        <dbReference type="EMBL" id="MCC5603217.1"/>
    </source>
</evidence>
<protein>
    <submittedName>
        <fullName evidence="1">Uncharacterized protein</fullName>
    </submittedName>
</protein>
<dbReference type="Proteomes" id="UP001199525">
    <property type="component" value="Unassembled WGS sequence"/>
</dbReference>
<sequence>MNLDGLALQIQNMRKCVALLQRQSEQQNTQIVKNLTTFFPNFAYAQSWSEGVAFLTHDSSHRQIRDCGGSLLVELDK</sequence>
<gene>
    <name evidence="1" type="ORF">LC586_29505</name>
</gene>
<proteinExistence type="predicted"/>
<accession>A0ABS8II81</accession>
<dbReference type="EMBL" id="JAIVFQ010000071">
    <property type="protein sequence ID" value="MCC5603217.1"/>
    <property type="molecule type" value="Genomic_DNA"/>
</dbReference>
<dbReference type="RefSeq" id="WP_229488758.1">
    <property type="nucleotide sequence ID" value="NZ_JAIVFQ010000071.1"/>
</dbReference>
<reference evidence="1 2" key="1">
    <citation type="journal article" date="2021" name="Microorganisms">
        <title>Genome Evolution of Filamentous Cyanobacterium Nostoc Species: From Facultative Symbiosis to Free Living.</title>
        <authorList>
            <person name="Huo D."/>
            <person name="Li H."/>
            <person name="Cai F."/>
            <person name="Guo X."/>
            <person name="Qiao Z."/>
            <person name="Wang W."/>
            <person name="Yu G."/>
            <person name="Li R."/>
        </authorList>
    </citation>
    <scope>NUCLEOTIDE SEQUENCE [LARGE SCALE GENOMIC DNA]</scope>
    <source>
        <strain evidence="1 2">CHAB 5714</strain>
    </source>
</reference>
<keyword evidence="2" id="KW-1185">Reference proteome</keyword>
<comment type="caution">
    <text evidence="1">The sequence shown here is derived from an EMBL/GenBank/DDBJ whole genome shotgun (WGS) entry which is preliminary data.</text>
</comment>
<evidence type="ECO:0000313" key="2">
    <source>
        <dbReference type="Proteomes" id="UP001199525"/>
    </source>
</evidence>